<protein>
    <submittedName>
        <fullName evidence="1">Uncharacterized protein</fullName>
    </submittedName>
</protein>
<accession>A0A401GI06</accession>
<gene>
    <name evidence="1" type="ORF">SCP_0401720</name>
</gene>
<keyword evidence="2" id="KW-1185">Reference proteome</keyword>
<reference evidence="1 2" key="1">
    <citation type="journal article" date="2018" name="Sci. Rep.">
        <title>Genome sequence of the cauliflower mushroom Sparassis crispa (Hanabiratake) and its association with beneficial usage.</title>
        <authorList>
            <person name="Kiyama R."/>
            <person name="Furutani Y."/>
            <person name="Kawaguchi K."/>
            <person name="Nakanishi T."/>
        </authorList>
    </citation>
    <scope>NUCLEOTIDE SEQUENCE [LARGE SCALE GENOMIC DNA]</scope>
</reference>
<name>A0A401GI06_9APHY</name>
<dbReference type="GeneID" id="38778716"/>
<dbReference type="InParanoid" id="A0A401GI06"/>
<evidence type="ECO:0000313" key="2">
    <source>
        <dbReference type="Proteomes" id="UP000287166"/>
    </source>
</evidence>
<sequence length="170" mass="19676">MRTAVQEQERRLPTALAVAYNRETNVYAFGASVAGSKVRKPEQVEHRSVAYAGERWYQEMAQEYQQERAENSLANRTVRHAPGNCAEWNTTRQVAGRSQTVYSMTMNTRTSAVMNWCDYCQTMVKNVIREYDGMVVHEYRDMEGKRRIHCWRDGTYHVEEYTGSQSSSGI</sequence>
<evidence type="ECO:0000313" key="1">
    <source>
        <dbReference type="EMBL" id="GBE81799.1"/>
    </source>
</evidence>
<dbReference type="AlphaFoldDB" id="A0A401GI06"/>
<comment type="caution">
    <text evidence="1">The sequence shown here is derived from an EMBL/GenBank/DDBJ whole genome shotgun (WGS) entry which is preliminary data.</text>
</comment>
<dbReference type="EMBL" id="BFAD01000004">
    <property type="protein sequence ID" value="GBE81799.1"/>
    <property type="molecule type" value="Genomic_DNA"/>
</dbReference>
<dbReference type="RefSeq" id="XP_027612712.1">
    <property type="nucleotide sequence ID" value="XM_027756911.1"/>
</dbReference>
<dbReference type="Proteomes" id="UP000287166">
    <property type="component" value="Unassembled WGS sequence"/>
</dbReference>
<organism evidence="1 2">
    <name type="scientific">Sparassis crispa</name>
    <dbReference type="NCBI Taxonomy" id="139825"/>
    <lineage>
        <taxon>Eukaryota</taxon>
        <taxon>Fungi</taxon>
        <taxon>Dikarya</taxon>
        <taxon>Basidiomycota</taxon>
        <taxon>Agaricomycotina</taxon>
        <taxon>Agaricomycetes</taxon>
        <taxon>Polyporales</taxon>
        <taxon>Sparassidaceae</taxon>
        <taxon>Sparassis</taxon>
    </lineage>
</organism>
<proteinExistence type="predicted"/>